<dbReference type="InterPro" id="IPR046341">
    <property type="entry name" value="SET_dom_sf"/>
</dbReference>
<dbReference type="GeneID" id="5426104"/>
<dbReference type="Gene3D" id="6.10.140.2220">
    <property type="match status" value="1"/>
</dbReference>
<dbReference type="GO" id="GO:0005634">
    <property type="term" value="C:nucleus"/>
    <property type="evidence" value="ECO:0007669"/>
    <property type="project" value="TreeGrafter"/>
</dbReference>
<protein>
    <recommendedName>
        <fullName evidence="1">SET domain-containing protein</fullName>
    </recommendedName>
</protein>
<dbReference type="OrthoDB" id="438641at2759"/>
<dbReference type="VEuPathDB" id="FungiDB:Bcin16g01420"/>
<evidence type="ECO:0000259" key="1">
    <source>
        <dbReference type="PROSITE" id="PS50280"/>
    </source>
</evidence>
<dbReference type="SUPFAM" id="SSF82199">
    <property type="entry name" value="SET domain"/>
    <property type="match status" value="1"/>
</dbReference>
<organism evidence="2 3">
    <name type="scientific">Botryotinia fuckeliana (strain B05.10)</name>
    <name type="common">Noble rot fungus</name>
    <name type="synonym">Botrytis cinerea</name>
    <dbReference type="NCBI Taxonomy" id="332648"/>
    <lineage>
        <taxon>Eukaryota</taxon>
        <taxon>Fungi</taxon>
        <taxon>Dikarya</taxon>
        <taxon>Ascomycota</taxon>
        <taxon>Pezizomycotina</taxon>
        <taxon>Leotiomycetes</taxon>
        <taxon>Helotiales</taxon>
        <taxon>Sclerotiniaceae</taxon>
        <taxon>Botrytis</taxon>
    </lineage>
</organism>
<dbReference type="Pfam" id="PF00856">
    <property type="entry name" value="SET"/>
    <property type="match status" value="1"/>
</dbReference>
<name>A0A384K6C8_BOTFB</name>
<dbReference type="Gene3D" id="1.10.220.160">
    <property type="match status" value="1"/>
</dbReference>
<feature type="domain" description="SET" evidence="1">
    <location>
        <begin position="254"/>
        <end position="505"/>
    </location>
</feature>
<reference evidence="2 3" key="2">
    <citation type="journal article" date="2012" name="Eukaryot. Cell">
        <title>Genome update of Botrytis cinerea strains B05.10 and T4.</title>
        <authorList>
            <person name="Staats M."/>
            <person name="van Kan J.A."/>
        </authorList>
    </citation>
    <scope>NUCLEOTIDE SEQUENCE [LARGE SCALE GENOMIC DNA]</scope>
    <source>
        <strain evidence="2 3">B05.10</strain>
    </source>
</reference>
<dbReference type="PANTHER" id="PTHR12197:SF251">
    <property type="entry name" value="EG:BACR7C10.4 PROTEIN"/>
    <property type="match status" value="1"/>
</dbReference>
<evidence type="ECO:0000313" key="2">
    <source>
        <dbReference type="EMBL" id="ATZ58322.1"/>
    </source>
</evidence>
<dbReference type="Gene3D" id="2.170.270.10">
    <property type="entry name" value="SET domain"/>
    <property type="match status" value="1"/>
</dbReference>
<reference evidence="2 3" key="1">
    <citation type="journal article" date="2011" name="PLoS Genet.">
        <title>Genomic analysis of the necrotrophic fungal pathogens Sclerotinia sclerotiorum and Botrytis cinerea.</title>
        <authorList>
            <person name="Amselem J."/>
            <person name="Cuomo C.A."/>
            <person name="van Kan J.A."/>
            <person name="Viaud M."/>
            <person name="Benito E.P."/>
            <person name="Couloux A."/>
            <person name="Coutinho P.M."/>
            <person name="de Vries R.P."/>
            <person name="Dyer P.S."/>
            <person name="Fillinger S."/>
            <person name="Fournier E."/>
            <person name="Gout L."/>
            <person name="Hahn M."/>
            <person name="Kohn L."/>
            <person name="Lapalu N."/>
            <person name="Plummer K.M."/>
            <person name="Pradier J.M."/>
            <person name="Quevillon E."/>
            <person name="Sharon A."/>
            <person name="Simon A."/>
            <person name="ten Have A."/>
            <person name="Tudzynski B."/>
            <person name="Tudzynski P."/>
            <person name="Wincker P."/>
            <person name="Andrew M."/>
            <person name="Anthouard V."/>
            <person name="Beever R.E."/>
            <person name="Beffa R."/>
            <person name="Benoit I."/>
            <person name="Bouzid O."/>
            <person name="Brault B."/>
            <person name="Chen Z."/>
            <person name="Choquer M."/>
            <person name="Collemare J."/>
            <person name="Cotton P."/>
            <person name="Danchin E.G."/>
            <person name="Da Silva C."/>
            <person name="Gautier A."/>
            <person name="Giraud C."/>
            <person name="Giraud T."/>
            <person name="Gonzalez C."/>
            <person name="Grossetete S."/>
            <person name="Guldener U."/>
            <person name="Henrissat B."/>
            <person name="Howlett B.J."/>
            <person name="Kodira C."/>
            <person name="Kretschmer M."/>
            <person name="Lappartient A."/>
            <person name="Leroch M."/>
            <person name="Levis C."/>
            <person name="Mauceli E."/>
            <person name="Neuveglise C."/>
            <person name="Oeser B."/>
            <person name="Pearson M."/>
            <person name="Poulain J."/>
            <person name="Poussereau N."/>
            <person name="Quesneville H."/>
            <person name="Rascle C."/>
            <person name="Schumacher J."/>
            <person name="Segurens B."/>
            <person name="Sexton A."/>
            <person name="Silva E."/>
            <person name="Sirven C."/>
            <person name="Soanes D.M."/>
            <person name="Talbot N.J."/>
            <person name="Templeton M."/>
            <person name="Yandava C."/>
            <person name="Yarden O."/>
            <person name="Zeng Q."/>
            <person name="Rollins J.A."/>
            <person name="Lebrun M.H."/>
            <person name="Dickman M."/>
        </authorList>
    </citation>
    <scope>NUCLEOTIDE SEQUENCE [LARGE SCALE GENOMIC DNA]</scope>
    <source>
        <strain evidence="2 3">B05.10</strain>
    </source>
</reference>
<dbReference type="PROSITE" id="PS50280">
    <property type="entry name" value="SET"/>
    <property type="match status" value="1"/>
</dbReference>
<dbReference type="InterPro" id="IPR001214">
    <property type="entry name" value="SET_dom"/>
</dbReference>
<dbReference type="Proteomes" id="UP000001798">
    <property type="component" value="Chromosome 16"/>
</dbReference>
<dbReference type="CDD" id="cd20071">
    <property type="entry name" value="SET_SMYD"/>
    <property type="match status" value="1"/>
</dbReference>
<dbReference type="RefSeq" id="XP_001545647.1">
    <property type="nucleotide sequence ID" value="XM_001545597.2"/>
</dbReference>
<dbReference type="EMBL" id="CP009820">
    <property type="protein sequence ID" value="ATZ58322.1"/>
    <property type="molecule type" value="Genomic_DNA"/>
</dbReference>
<dbReference type="KEGG" id="bfu:BCIN_16g01420"/>
<keyword evidence="3" id="KW-1185">Reference proteome</keyword>
<proteinExistence type="predicted"/>
<sequence>MDSPWRPELYKPSSACEIAPHQVLEAEALESEIQDFSQFTKDITETPYDPENWLNRGNCLRRLGYPELALGDVQKARLLVEAALENDSTLGTDAYKAYSQKIWQLHQTHPAWMPRKAQVATPESLRALVTILLKRLELQIWSELMEGLMASNCCADYLEVSKDAVAKFPDDQVFPSEVTNAESWFEQRQNILQGYVDDEEMTTEAMKTTLYNGSVYPTAYPWMTEDVIARSDEVIEKVAFEFASASSNCVVSKSTIRLAQSPEEVSEIDVLGVVATRDILAQETVLVDPTLAAVVDSADRCPACCGPFLDKIENSCCKTLYCSSSCSQNALDSYHTIVCGKDLDFLLGTESESLSNSRESSMGSKLFLRVLALSLKEDVASPLKTSLISRLTPAYNPNSPQLVVLNFKDHIITPIRILRELGIDVFANSAYDTWVLHTIYCRLQNNKHGQTFDDICGTGVNPLYSMFNHSCDPNIDWRHDDENSTVTMFAERDIKNGEEMFISYIGKGKGLEERRRKLMPWFGMDCACHKCDEEKLEAMTAAITV</sequence>
<gene>
    <name evidence="2" type="ORF">BCIN_16g01420</name>
</gene>
<dbReference type="PANTHER" id="PTHR12197">
    <property type="entry name" value="HISTONE-LYSINE N-METHYLTRANSFERASE SMYD"/>
    <property type="match status" value="1"/>
</dbReference>
<evidence type="ECO:0000313" key="3">
    <source>
        <dbReference type="Proteomes" id="UP000001798"/>
    </source>
</evidence>
<dbReference type="InterPro" id="IPR050869">
    <property type="entry name" value="H3K4_H4K5_MeTrfase"/>
</dbReference>
<reference evidence="2 3" key="3">
    <citation type="journal article" date="2017" name="Mol. Plant Pathol.">
        <title>A gapless genome sequence of the fungus Botrytis cinerea.</title>
        <authorList>
            <person name="Van Kan J.A."/>
            <person name="Stassen J.H."/>
            <person name="Mosbach A."/>
            <person name="Van Der Lee T.A."/>
            <person name="Faino L."/>
            <person name="Farmer A.D."/>
            <person name="Papasotiriou D.G."/>
            <person name="Zhou S."/>
            <person name="Seidl M.F."/>
            <person name="Cottam E."/>
            <person name="Edel D."/>
            <person name="Hahn M."/>
            <person name="Schwartz D.C."/>
            <person name="Dietrich R.A."/>
            <person name="Widdison S."/>
            <person name="Scalliet G."/>
        </authorList>
    </citation>
    <scope>NUCLEOTIDE SEQUENCE [LARGE SCALE GENOMIC DNA]</scope>
    <source>
        <strain evidence="2 3">B05.10</strain>
    </source>
</reference>
<dbReference type="OMA" id="NNKHGQT"/>
<accession>A0A384K6C8</accession>
<dbReference type="AlphaFoldDB" id="A0A384K6C8"/>